<dbReference type="KEGG" id="mlv:CVS47_01703"/>
<dbReference type="EMBL" id="CP031423">
    <property type="protein sequence ID" value="AZS37077.1"/>
    <property type="molecule type" value="Genomic_DNA"/>
</dbReference>
<name>A0A3Q9IZJ4_9MICO</name>
<dbReference type="RefSeq" id="WP_127095692.1">
    <property type="nucleotide sequence ID" value="NZ_CP031423.1"/>
</dbReference>
<dbReference type="Proteomes" id="UP000276888">
    <property type="component" value="Chromosome"/>
</dbReference>
<evidence type="ECO:0000259" key="1">
    <source>
        <dbReference type="Pfam" id="PF15604"/>
    </source>
</evidence>
<gene>
    <name evidence="2" type="ORF">CVS47_01703</name>
</gene>
<dbReference type="AlphaFoldDB" id="A0A3Q9IZJ4"/>
<dbReference type="InterPro" id="IPR028949">
    <property type="entry name" value="Ntox15"/>
</dbReference>
<evidence type="ECO:0000313" key="3">
    <source>
        <dbReference type="Proteomes" id="UP000276888"/>
    </source>
</evidence>
<protein>
    <recommendedName>
        <fullName evidence="1">Novel toxin 15 domain-containing protein</fullName>
    </recommendedName>
</protein>
<proteinExistence type="predicted"/>
<organism evidence="2 3">
    <name type="scientific">Microbacterium lemovicicum</name>
    <dbReference type="NCBI Taxonomy" id="1072463"/>
    <lineage>
        <taxon>Bacteria</taxon>
        <taxon>Bacillati</taxon>
        <taxon>Actinomycetota</taxon>
        <taxon>Actinomycetes</taxon>
        <taxon>Micrococcales</taxon>
        <taxon>Microbacteriaceae</taxon>
        <taxon>Microbacterium</taxon>
    </lineage>
</organism>
<dbReference type="OrthoDB" id="5066592at2"/>
<sequence length="215" mass="24100">MSAIKPILRELKQAALRGGVHAKDKLHQVTDNMNDHLDNVVRQVRDLDRYDDTVDVNIRPFTQNPNHSSQAFNTQYNEQMDTLQRTSAGDWLRNRIDYLEHGRTPASVRAQQNVREVALRDEIVRLREADPSLSRRGAEAQAREWMKTQAALHRLDGIAGGDATDISGVGDAGVNSSLGSQWRSRVGDIDRAIIDFVNNNPGVNLDDVSINVILR</sequence>
<reference evidence="2 3" key="1">
    <citation type="submission" date="2018-08" db="EMBL/GenBank/DDBJ databases">
        <title>Microbacterium lemovicicum sp. nov., a bacterium isolated from a natural uranium-rich soil.</title>
        <authorList>
            <person name="ORTET P."/>
        </authorList>
    </citation>
    <scope>NUCLEOTIDE SEQUENCE [LARGE SCALE GENOMIC DNA]</scope>
    <source>
        <strain evidence="2 3">Viu22</strain>
    </source>
</reference>
<feature type="domain" description="Novel toxin 15" evidence="1">
    <location>
        <begin position="67"/>
        <end position="205"/>
    </location>
</feature>
<dbReference type="Pfam" id="PF15604">
    <property type="entry name" value="Ntox15"/>
    <property type="match status" value="1"/>
</dbReference>
<evidence type="ECO:0000313" key="2">
    <source>
        <dbReference type="EMBL" id="AZS37077.1"/>
    </source>
</evidence>
<keyword evidence="3" id="KW-1185">Reference proteome</keyword>
<accession>A0A3Q9IZJ4</accession>